<feature type="domain" description="Metallo-beta-lactamase" evidence="1">
    <location>
        <begin position="29"/>
        <end position="199"/>
    </location>
</feature>
<dbReference type="EMBL" id="FN649760">
    <property type="protein sequence ID" value="CBJ32415.1"/>
    <property type="molecule type" value="Genomic_DNA"/>
</dbReference>
<sequence length="223" mass="24204">MYKQIGGNNATATGSSEGTTAVYALTEGAYFCMLAESGGEAVLFDAPEASFTSSFGEKFPNGTWLTASIDALLSEGTKLKYIVYTHRHWDHMGAAGLVVEYFAADNPTAIASRRTRLAVKKRDTKDPNTVFGNNRGVPVPEWYQEEVLEVGGLRFTLEKANAHQGGDLMVTLDKHDPQNAGEGIDSTIFMVTDTVFAGWAPFYSVNIVQDVSDFLEALDEING</sequence>
<keyword evidence="3" id="KW-1185">Reference proteome</keyword>
<dbReference type="SUPFAM" id="SSF56281">
    <property type="entry name" value="Metallo-hydrolase/oxidoreductase"/>
    <property type="match status" value="1"/>
</dbReference>
<name>D7FY02_ECTSI</name>
<evidence type="ECO:0000313" key="2">
    <source>
        <dbReference type="EMBL" id="CBJ32415.1"/>
    </source>
</evidence>
<dbReference type="InterPro" id="IPR036866">
    <property type="entry name" value="RibonucZ/Hydroxyglut_hydro"/>
</dbReference>
<evidence type="ECO:0000259" key="1">
    <source>
        <dbReference type="SMART" id="SM00849"/>
    </source>
</evidence>
<dbReference type="Proteomes" id="UP000002630">
    <property type="component" value="Unassembled WGS sequence"/>
</dbReference>
<dbReference type="OrthoDB" id="449487at2759"/>
<dbReference type="InterPro" id="IPR001279">
    <property type="entry name" value="Metallo-B-lactamas"/>
</dbReference>
<accession>D7FY02</accession>
<gene>
    <name evidence="2" type="ORF">Esi_0337_0020</name>
</gene>
<dbReference type="Gene3D" id="3.60.15.10">
    <property type="entry name" value="Ribonuclease Z/Hydroxyacylglutathione hydrolase-like"/>
    <property type="match status" value="1"/>
</dbReference>
<protein>
    <submittedName>
        <fullName evidence="2">Beta-lactamase domain protein</fullName>
    </submittedName>
</protein>
<proteinExistence type="predicted"/>
<dbReference type="SMART" id="SM00849">
    <property type="entry name" value="Lactamase_B"/>
    <property type="match status" value="1"/>
</dbReference>
<reference evidence="2 3" key="1">
    <citation type="journal article" date="2010" name="Nature">
        <title>The Ectocarpus genome and the independent evolution of multicellularity in brown algae.</title>
        <authorList>
            <person name="Cock J.M."/>
            <person name="Sterck L."/>
            <person name="Rouze P."/>
            <person name="Scornet D."/>
            <person name="Allen A.E."/>
            <person name="Amoutzias G."/>
            <person name="Anthouard V."/>
            <person name="Artiguenave F."/>
            <person name="Aury J.M."/>
            <person name="Badger J.H."/>
            <person name="Beszteri B."/>
            <person name="Billiau K."/>
            <person name="Bonnet E."/>
            <person name="Bothwell J.H."/>
            <person name="Bowler C."/>
            <person name="Boyen C."/>
            <person name="Brownlee C."/>
            <person name="Carrano C.J."/>
            <person name="Charrier B."/>
            <person name="Cho G.Y."/>
            <person name="Coelho S.M."/>
            <person name="Collen J."/>
            <person name="Corre E."/>
            <person name="Da Silva C."/>
            <person name="Delage L."/>
            <person name="Delaroque N."/>
            <person name="Dittami S.M."/>
            <person name="Doulbeau S."/>
            <person name="Elias M."/>
            <person name="Farnham G."/>
            <person name="Gachon C.M."/>
            <person name="Gschloessl B."/>
            <person name="Heesch S."/>
            <person name="Jabbari K."/>
            <person name="Jubin C."/>
            <person name="Kawai H."/>
            <person name="Kimura K."/>
            <person name="Kloareg B."/>
            <person name="Kupper F.C."/>
            <person name="Lang D."/>
            <person name="Le Bail A."/>
            <person name="Leblanc C."/>
            <person name="Lerouge P."/>
            <person name="Lohr M."/>
            <person name="Lopez P.J."/>
            <person name="Martens C."/>
            <person name="Maumus F."/>
            <person name="Michel G."/>
            <person name="Miranda-Saavedra D."/>
            <person name="Morales J."/>
            <person name="Moreau H."/>
            <person name="Motomura T."/>
            <person name="Nagasato C."/>
            <person name="Napoli C.A."/>
            <person name="Nelson D.R."/>
            <person name="Nyvall-Collen P."/>
            <person name="Peters A.F."/>
            <person name="Pommier C."/>
            <person name="Potin P."/>
            <person name="Poulain J."/>
            <person name="Quesneville H."/>
            <person name="Read B."/>
            <person name="Rensing S.A."/>
            <person name="Ritter A."/>
            <person name="Rousvoal S."/>
            <person name="Samanta M."/>
            <person name="Samson G."/>
            <person name="Schroeder D.C."/>
            <person name="Segurens B."/>
            <person name="Strittmatter M."/>
            <person name="Tonon T."/>
            <person name="Tregear J.W."/>
            <person name="Valentin K."/>
            <person name="von Dassow P."/>
            <person name="Yamagishi T."/>
            <person name="Van de Peer Y."/>
            <person name="Wincker P."/>
        </authorList>
    </citation>
    <scope>NUCLEOTIDE SEQUENCE [LARGE SCALE GENOMIC DNA]</scope>
    <source>
        <strain evidence="3">Ec32 / CCAP1310/4</strain>
    </source>
</reference>
<dbReference type="InParanoid" id="D7FY02"/>
<evidence type="ECO:0000313" key="3">
    <source>
        <dbReference type="Proteomes" id="UP000002630"/>
    </source>
</evidence>
<dbReference type="AlphaFoldDB" id="D7FY02"/>
<dbReference type="Pfam" id="PF00753">
    <property type="entry name" value="Lactamase_B"/>
    <property type="match status" value="1"/>
</dbReference>
<dbReference type="eggNOG" id="ENOG502SA2M">
    <property type="taxonomic scope" value="Eukaryota"/>
</dbReference>
<organism evidence="2 3">
    <name type="scientific">Ectocarpus siliculosus</name>
    <name type="common">Brown alga</name>
    <name type="synonym">Conferva siliculosa</name>
    <dbReference type="NCBI Taxonomy" id="2880"/>
    <lineage>
        <taxon>Eukaryota</taxon>
        <taxon>Sar</taxon>
        <taxon>Stramenopiles</taxon>
        <taxon>Ochrophyta</taxon>
        <taxon>PX clade</taxon>
        <taxon>Phaeophyceae</taxon>
        <taxon>Ectocarpales</taxon>
        <taxon>Ectocarpaceae</taxon>
        <taxon>Ectocarpus</taxon>
    </lineage>
</organism>